<dbReference type="InterPro" id="IPR041588">
    <property type="entry name" value="Integrase_H2C2"/>
</dbReference>
<dbReference type="PANTHER" id="PTHR37984:SF14">
    <property type="entry name" value="RIBONUCLEASE H"/>
    <property type="match status" value="1"/>
</dbReference>
<accession>A0A6S7HUB2</accession>
<feature type="domain" description="CCHC-type" evidence="3">
    <location>
        <begin position="160"/>
        <end position="174"/>
    </location>
</feature>
<dbReference type="GO" id="GO:0003676">
    <property type="term" value="F:nucleic acid binding"/>
    <property type="evidence" value="ECO:0007669"/>
    <property type="project" value="InterPro"/>
</dbReference>
<dbReference type="FunFam" id="1.10.340.70:FF:000003">
    <property type="entry name" value="Protein CBG25708"/>
    <property type="match status" value="1"/>
</dbReference>
<gene>
    <name evidence="5" type="ORF">PACLA_8A079583</name>
</gene>
<evidence type="ECO:0000313" key="6">
    <source>
        <dbReference type="Proteomes" id="UP001152795"/>
    </source>
</evidence>
<sequence length="905" mass="102293">LIGSKTYSLLKDLLLPEKPADKNFDEIVSTLQKHLNPKPLEIAERFRFYKRNQQEGESILSYIAELKKLTTHCNFGNNLEETLRDRLVCGLSNQQIQKRLLAESKLKFSKAVDIAVAMETATRDATEIHSKGREEKPLVCYRCGANTHVATECRFKKEVCHKCGKRGHIQRACRAQQSQGPGRPSPRSRYQKSTNAIETEPDEYEHLLNNLEVHNVNKSNSDVIWVDVKVENQPLSMELDTGSAVSILPYDMFLERFRDKKLEKTTTVLKTYTGELIVPSRLRVQYSSHRNPGTTTQEKLKNLLDTYAEVFEDKLGTFKSAKARITLKEGSQPQFRKARQVPYSLRPKVEEELKRLQSEGILSKVEWSDWATPIVPLSVAEELERNFTLLTDHEPLTSIFHPSKSLPVVTAARLQRYALFLAGFDYTIRYKNTKLHGNADGLSRLPLHSETTEEEPDPVGLFYATQFEPLPVTAEQVKRETQRDPLLAKRKDELTVHCGVLMLGHRAVIPAKLRNQVLTELHEGHLGIVKMKSLARSYIWWPKIDKDIEHLAKSCPGCQLQQNEAGKVPLHPWEWPTTPWQRIHLDFAGPFLGRMFLIIVDAHSKPLRTRLDLVKPDLQRKLRASSVKRFNPLAVSVAALLPCGIDALPTYSQQTFRRRGPTLLSDRNAKVYKKLQNIPSPQHTAQKILSNSIGFHPGRVGKRGIAVEDIVIVMDGSRSVGQCGFNEGLKALTQVIGMWEANGKRRYYTSCRYAAVTFSSEARVNFKFLPSAQASQKMSAITYPSNSGGRNTQAGLAEAEKLFLSGGRRFSKLKVLLMTDGQSNIDKSLTIPNAKKLKDMGAEIFVVAVGDHMYGIDEMAKVASYPPEKYIYRVKTNSGLLYVFELALEKVRSGYKAKPYASPCR</sequence>
<feature type="region of interest" description="Disordered" evidence="2">
    <location>
        <begin position="172"/>
        <end position="193"/>
    </location>
</feature>
<evidence type="ECO:0000259" key="3">
    <source>
        <dbReference type="PROSITE" id="PS50158"/>
    </source>
</evidence>
<dbReference type="AlphaFoldDB" id="A0A6S7HUB2"/>
<evidence type="ECO:0000313" key="5">
    <source>
        <dbReference type="EMBL" id="CAB4008107.1"/>
    </source>
</evidence>
<dbReference type="Gene3D" id="1.10.340.70">
    <property type="match status" value="1"/>
</dbReference>
<dbReference type="SUPFAM" id="SSF56672">
    <property type="entry name" value="DNA/RNA polymerases"/>
    <property type="match status" value="1"/>
</dbReference>
<dbReference type="GO" id="GO:0008270">
    <property type="term" value="F:zinc ion binding"/>
    <property type="evidence" value="ECO:0007669"/>
    <property type="project" value="UniProtKB-KW"/>
</dbReference>
<dbReference type="InterPro" id="IPR002035">
    <property type="entry name" value="VWF_A"/>
</dbReference>
<dbReference type="Gene3D" id="3.10.10.10">
    <property type="entry name" value="HIV Type 1 Reverse Transcriptase, subunit A, domain 1"/>
    <property type="match status" value="1"/>
</dbReference>
<dbReference type="CDD" id="cd01450">
    <property type="entry name" value="vWFA_subfamily_ECM"/>
    <property type="match status" value="1"/>
</dbReference>
<dbReference type="PROSITE" id="PS50234">
    <property type="entry name" value="VWFA"/>
    <property type="match status" value="1"/>
</dbReference>
<dbReference type="InterPro" id="IPR036465">
    <property type="entry name" value="vWFA_dom_sf"/>
</dbReference>
<feature type="domain" description="CCHC-type" evidence="3">
    <location>
        <begin position="140"/>
        <end position="154"/>
    </location>
</feature>
<dbReference type="SUPFAM" id="SSF53300">
    <property type="entry name" value="vWA-like"/>
    <property type="match status" value="1"/>
</dbReference>
<evidence type="ECO:0000256" key="2">
    <source>
        <dbReference type="SAM" id="MobiDB-lite"/>
    </source>
</evidence>
<dbReference type="InterPro" id="IPR050951">
    <property type="entry name" value="Retrovirus_Pol_polyprotein"/>
</dbReference>
<evidence type="ECO:0000259" key="4">
    <source>
        <dbReference type="PROSITE" id="PS50234"/>
    </source>
</evidence>
<dbReference type="InterPro" id="IPR043502">
    <property type="entry name" value="DNA/RNA_pol_sf"/>
</dbReference>
<dbReference type="SUPFAM" id="SSF50630">
    <property type="entry name" value="Acid proteases"/>
    <property type="match status" value="1"/>
</dbReference>
<keyword evidence="1" id="KW-0479">Metal-binding</keyword>
<dbReference type="Gene3D" id="4.10.60.10">
    <property type="entry name" value="Zinc finger, CCHC-type"/>
    <property type="match status" value="1"/>
</dbReference>
<dbReference type="SMART" id="SM00343">
    <property type="entry name" value="ZnF_C2HC"/>
    <property type="match status" value="2"/>
</dbReference>
<evidence type="ECO:0000256" key="1">
    <source>
        <dbReference type="PROSITE-ProRule" id="PRU00047"/>
    </source>
</evidence>
<dbReference type="PROSITE" id="PS50158">
    <property type="entry name" value="ZF_CCHC"/>
    <property type="match status" value="2"/>
</dbReference>
<feature type="non-terminal residue" evidence="5">
    <location>
        <position position="905"/>
    </location>
</feature>
<dbReference type="Gene3D" id="3.40.50.410">
    <property type="entry name" value="von Willebrand factor, type A domain"/>
    <property type="match status" value="1"/>
</dbReference>
<keyword evidence="1" id="KW-0862">Zinc</keyword>
<keyword evidence="6" id="KW-1185">Reference proteome</keyword>
<dbReference type="InterPro" id="IPR021109">
    <property type="entry name" value="Peptidase_aspartic_dom_sf"/>
</dbReference>
<dbReference type="OrthoDB" id="10058156at2759"/>
<organism evidence="5 6">
    <name type="scientific">Paramuricea clavata</name>
    <name type="common">Red gorgonian</name>
    <name type="synonym">Violescent sea-whip</name>
    <dbReference type="NCBI Taxonomy" id="317549"/>
    <lineage>
        <taxon>Eukaryota</taxon>
        <taxon>Metazoa</taxon>
        <taxon>Cnidaria</taxon>
        <taxon>Anthozoa</taxon>
        <taxon>Octocorallia</taxon>
        <taxon>Malacalcyonacea</taxon>
        <taxon>Plexauridae</taxon>
        <taxon>Paramuricea</taxon>
    </lineage>
</organism>
<feature type="domain" description="VWFA" evidence="4">
    <location>
        <begin position="709"/>
        <end position="891"/>
    </location>
</feature>
<dbReference type="Proteomes" id="UP001152795">
    <property type="component" value="Unassembled WGS sequence"/>
</dbReference>
<proteinExistence type="predicted"/>
<dbReference type="PRINTS" id="PR00453">
    <property type="entry name" value="VWFADOMAIN"/>
</dbReference>
<dbReference type="Pfam" id="PF17921">
    <property type="entry name" value="Integrase_H2C2"/>
    <property type="match status" value="1"/>
</dbReference>
<reference evidence="5" key="1">
    <citation type="submission" date="2020-04" db="EMBL/GenBank/DDBJ databases">
        <authorList>
            <person name="Alioto T."/>
            <person name="Alioto T."/>
            <person name="Gomez Garrido J."/>
        </authorList>
    </citation>
    <scope>NUCLEOTIDE SEQUENCE</scope>
    <source>
        <strain evidence="5">A484AB</strain>
    </source>
</reference>
<dbReference type="PANTHER" id="PTHR37984">
    <property type="entry name" value="PROTEIN CBG26694"/>
    <property type="match status" value="1"/>
</dbReference>
<dbReference type="SMART" id="SM00327">
    <property type="entry name" value="VWA"/>
    <property type="match status" value="1"/>
</dbReference>
<dbReference type="SUPFAM" id="SSF57756">
    <property type="entry name" value="Retrovirus zinc finger-like domains"/>
    <property type="match status" value="1"/>
</dbReference>
<protein>
    <submittedName>
        <fullName evidence="5">Retrovirus-related Pol poly from transposon</fullName>
    </submittedName>
</protein>
<comment type="caution">
    <text evidence="5">The sequence shown here is derived from an EMBL/GenBank/DDBJ whole genome shotgun (WGS) entry which is preliminary data.</text>
</comment>
<dbReference type="Pfam" id="PF00092">
    <property type="entry name" value="VWA"/>
    <property type="match status" value="1"/>
</dbReference>
<dbReference type="InterPro" id="IPR036875">
    <property type="entry name" value="Znf_CCHC_sf"/>
</dbReference>
<name>A0A6S7HUB2_PARCT</name>
<keyword evidence="1" id="KW-0863">Zinc-finger</keyword>
<dbReference type="EMBL" id="CACRXK020006023">
    <property type="protein sequence ID" value="CAB4008107.1"/>
    <property type="molecule type" value="Genomic_DNA"/>
</dbReference>
<dbReference type="InterPro" id="IPR001878">
    <property type="entry name" value="Znf_CCHC"/>
</dbReference>
<dbReference type="Pfam" id="PF00098">
    <property type="entry name" value="zf-CCHC"/>
    <property type="match status" value="1"/>
</dbReference>